<dbReference type="AlphaFoldDB" id="A0A9P1GPI3"/>
<dbReference type="EMBL" id="CAMXCT020006699">
    <property type="protein sequence ID" value="CAL1171896.1"/>
    <property type="molecule type" value="Genomic_DNA"/>
</dbReference>
<dbReference type="EMBL" id="CAMXCT030006699">
    <property type="protein sequence ID" value="CAL4805833.1"/>
    <property type="molecule type" value="Genomic_DNA"/>
</dbReference>
<keyword evidence="3" id="KW-1185">Reference proteome</keyword>
<dbReference type="EMBL" id="CAMXCT010006699">
    <property type="protein sequence ID" value="CAI4018521.1"/>
    <property type="molecule type" value="Genomic_DNA"/>
</dbReference>
<evidence type="ECO:0000313" key="2">
    <source>
        <dbReference type="EMBL" id="CAL4805833.1"/>
    </source>
</evidence>
<reference evidence="1" key="1">
    <citation type="submission" date="2022-10" db="EMBL/GenBank/DDBJ databases">
        <authorList>
            <person name="Chen Y."/>
            <person name="Dougan E. K."/>
            <person name="Chan C."/>
            <person name="Rhodes N."/>
            <person name="Thang M."/>
        </authorList>
    </citation>
    <scope>NUCLEOTIDE SEQUENCE</scope>
</reference>
<dbReference type="Proteomes" id="UP001152797">
    <property type="component" value="Unassembled WGS sequence"/>
</dbReference>
<reference evidence="2 3" key="2">
    <citation type="submission" date="2024-05" db="EMBL/GenBank/DDBJ databases">
        <authorList>
            <person name="Chen Y."/>
            <person name="Shah S."/>
            <person name="Dougan E. K."/>
            <person name="Thang M."/>
            <person name="Chan C."/>
        </authorList>
    </citation>
    <scope>NUCLEOTIDE SEQUENCE [LARGE SCALE GENOMIC DNA]</scope>
</reference>
<proteinExistence type="predicted"/>
<name>A0A9P1GPI3_9DINO</name>
<evidence type="ECO:0000313" key="3">
    <source>
        <dbReference type="Proteomes" id="UP001152797"/>
    </source>
</evidence>
<sequence>MVATCSGTKTAPLQECRLRCLACLNARLEHIASYQKVIKQNVLLIIAMHWFLPPRLNGTLEQWRRVFLLQRKRQCGAMPFAPSYFNGNDNVEHCRVELDRLPSFTSIVILENEVQIFKLQAVTSATTLFTAVFELAVLLGRFSWSSTSRQNLFSLLLRCFLWRSSRSSFNFGQATRRAQRPMEAEVRKRIALAKFRFLWSDLHLVMACRAKRDIFRILPSSTALLMCSNRCFQVLESGCTFWLQLEVPGKVTWPFRLSADRGMSAGSRFTTKELGPLCQSPACGQGILWRARYWHHRFEVKSLELPTETNGWCE</sequence>
<evidence type="ECO:0000313" key="1">
    <source>
        <dbReference type="EMBL" id="CAI4018521.1"/>
    </source>
</evidence>
<organism evidence="1">
    <name type="scientific">Cladocopium goreaui</name>
    <dbReference type="NCBI Taxonomy" id="2562237"/>
    <lineage>
        <taxon>Eukaryota</taxon>
        <taxon>Sar</taxon>
        <taxon>Alveolata</taxon>
        <taxon>Dinophyceae</taxon>
        <taxon>Suessiales</taxon>
        <taxon>Symbiodiniaceae</taxon>
        <taxon>Cladocopium</taxon>
    </lineage>
</organism>
<accession>A0A9P1GPI3</accession>
<gene>
    <name evidence="1" type="ORF">C1SCF055_LOCUS43076</name>
</gene>
<protein>
    <submittedName>
        <fullName evidence="1">Uncharacterized protein</fullName>
    </submittedName>
</protein>
<comment type="caution">
    <text evidence="1">The sequence shown here is derived from an EMBL/GenBank/DDBJ whole genome shotgun (WGS) entry which is preliminary data.</text>
</comment>